<dbReference type="GO" id="GO:0004475">
    <property type="term" value="F:mannose-1-phosphate guanylyltransferase (GTP) activity"/>
    <property type="evidence" value="ECO:0007669"/>
    <property type="project" value="TreeGrafter"/>
</dbReference>
<dbReference type="InterPro" id="IPR005835">
    <property type="entry name" value="NTP_transferase_dom"/>
</dbReference>
<protein>
    <submittedName>
        <fullName evidence="3">Mannose-6-phosphate isomerase, type 2 / mannose-1-phosphate guanylyltransferase (GDP)</fullName>
    </submittedName>
</protein>
<dbReference type="PANTHER" id="PTHR46390">
    <property type="entry name" value="MANNOSE-1-PHOSPHATE GUANYLYLTRANSFERASE"/>
    <property type="match status" value="1"/>
</dbReference>
<feature type="domain" description="Nucleotidyl transferase" evidence="1">
    <location>
        <begin position="5"/>
        <end position="219"/>
    </location>
</feature>
<sequence length="276" mass="29844">MRRALLFSSPDEVYAITGAAHRFLAADQPAEIDAPCRVLIEPEGRNTLPAIVYGMTAILEECGDDTVAVLSSDQFVEAGDAYAAAFRAAERLAQDRLVTFGIAPTSPHTGYGYTRPGEPLPGGYAVGAFVEKPDLSTAERYMREGYLWNSGMFLFRAALFLEECRRLAPEVEEAYAQTPKISVDYGIMERTDRAAVVPLACPWSDVGSFDALYRLSEKDDAGNAVRGEYIGIDGRNNLVVSDRLVATIGLSDLAVVDTARRPSRLPEGPGPGSARS</sequence>
<evidence type="ECO:0000313" key="3">
    <source>
        <dbReference type="EMBL" id="KUK60155.1"/>
    </source>
</evidence>
<dbReference type="PANTHER" id="PTHR46390:SF1">
    <property type="entry name" value="MANNOSE-1-PHOSPHATE GUANYLYLTRANSFERASE"/>
    <property type="match status" value="1"/>
</dbReference>
<feature type="domain" description="MannoseP isomerase/GMP-like beta-helix" evidence="2">
    <location>
        <begin position="227"/>
        <end position="259"/>
    </location>
</feature>
<reference evidence="4" key="1">
    <citation type="journal article" date="2015" name="MBio">
        <title>Genome-Resolved Metagenomic Analysis Reveals Roles for Candidate Phyla and Other Microbial Community Members in Biogeochemical Transformations in Oil Reservoirs.</title>
        <authorList>
            <person name="Hu P."/>
            <person name="Tom L."/>
            <person name="Singh A."/>
            <person name="Thomas B.C."/>
            <person name="Baker B.J."/>
            <person name="Piceno Y.M."/>
            <person name="Andersen G.L."/>
            <person name="Banfield J.F."/>
        </authorList>
    </citation>
    <scope>NUCLEOTIDE SEQUENCE [LARGE SCALE GENOMIC DNA]</scope>
</reference>
<dbReference type="Pfam" id="PF22640">
    <property type="entry name" value="ManC_GMP_beta-helix"/>
    <property type="match status" value="1"/>
</dbReference>
<dbReference type="SUPFAM" id="SSF159283">
    <property type="entry name" value="Guanosine diphospho-D-mannose pyrophosphorylase/mannose-6-phosphate isomerase linker domain"/>
    <property type="match status" value="1"/>
</dbReference>
<dbReference type="PATRIC" id="fig|2198.4.peg.156"/>
<evidence type="ECO:0000259" key="1">
    <source>
        <dbReference type="Pfam" id="PF00483"/>
    </source>
</evidence>
<comment type="caution">
    <text evidence="3">The sequence shown here is derived from an EMBL/GenBank/DDBJ whole genome shotgun (WGS) entry which is preliminary data.</text>
</comment>
<dbReference type="EMBL" id="LGGD01000254">
    <property type="protein sequence ID" value="KUK60155.1"/>
    <property type="molecule type" value="Genomic_DNA"/>
</dbReference>
<gene>
    <name evidence="3" type="ORF">XD82_1693</name>
</gene>
<evidence type="ECO:0000259" key="2">
    <source>
        <dbReference type="Pfam" id="PF22640"/>
    </source>
</evidence>
<dbReference type="Proteomes" id="UP000054323">
    <property type="component" value="Unassembled WGS sequence"/>
</dbReference>
<organism evidence="3 4">
    <name type="scientific">Methanoculleus marisnigri</name>
    <dbReference type="NCBI Taxonomy" id="2198"/>
    <lineage>
        <taxon>Archaea</taxon>
        <taxon>Methanobacteriati</taxon>
        <taxon>Methanobacteriota</taxon>
        <taxon>Stenosarchaea group</taxon>
        <taxon>Methanomicrobia</taxon>
        <taxon>Methanomicrobiales</taxon>
        <taxon>Methanomicrobiaceae</taxon>
        <taxon>Methanoculleus</taxon>
    </lineage>
</organism>
<accession>A0A101GKI8</accession>
<dbReference type="InterPro" id="IPR051161">
    <property type="entry name" value="Mannose-6P_isomerase_type2"/>
</dbReference>
<keyword evidence="3" id="KW-0548">Nucleotidyltransferase</keyword>
<dbReference type="GO" id="GO:0009298">
    <property type="term" value="P:GDP-mannose biosynthetic process"/>
    <property type="evidence" value="ECO:0007669"/>
    <property type="project" value="TreeGrafter"/>
</dbReference>
<dbReference type="Gene3D" id="3.90.550.10">
    <property type="entry name" value="Spore Coat Polysaccharide Biosynthesis Protein SpsA, Chain A"/>
    <property type="match status" value="1"/>
</dbReference>
<name>A0A101GKI8_9EURY</name>
<keyword evidence="3" id="KW-0413">Isomerase</keyword>
<dbReference type="Pfam" id="PF00483">
    <property type="entry name" value="NTP_transferase"/>
    <property type="match status" value="1"/>
</dbReference>
<dbReference type="AlphaFoldDB" id="A0A101GKI8"/>
<dbReference type="InterPro" id="IPR054566">
    <property type="entry name" value="ManC/GMP-like_b-helix"/>
</dbReference>
<dbReference type="GO" id="GO:0016853">
    <property type="term" value="F:isomerase activity"/>
    <property type="evidence" value="ECO:0007669"/>
    <property type="project" value="UniProtKB-KW"/>
</dbReference>
<proteinExistence type="predicted"/>
<keyword evidence="3" id="KW-0808">Transferase</keyword>
<dbReference type="InterPro" id="IPR029044">
    <property type="entry name" value="Nucleotide-diphossugar_trans"/>
</dbReference>
<dbReference type="SUPFAM" id="SSF53448">
    <property type="entry name" value="Nucleotide-diphospho-sugar transferases"/>
    <property type="match status" value="1"/>
</dbReference>
<evidence type="ECO:0000313" key="4">
    <source>
        <dbReference type="Proteomes" id="UP000054323"/>
    </source>
</evidence>